<feature type="domain" description="ShlB POTRA" evidence="7">
    <location>
        <begin position="171"/>
        <end position="208"/>
    </location>
</feature>
<dbReference type="EMBL" id="JAVXZY010000006">
    <property type="protein sequence ID" value="MDT9000573.1"/>
    <property type="molecule type" value="Genomic_DNA"/>
</dbReference>
<evidence type="ECO:0000259" key="5">
    <source>
        <dbReference type="Pfam" id="PF03865"/>
    </source>
</evidence>
<dbReference type="InterPro" id="IPR005565">
    <property type="entry name" value="Hemolysn_activator_HlyB_C"/>
</dbReference>
<proteinExistence type="predicted"/>
<dbReference type="InterPro" id="IPR013686">
    <property type="entry name" value="Polypept-transport_assoc_ShlB"/>
</dbReference>
<dbReference type="InterPro" id="IPR027282">
    <property type="entry name" value="TPS"/>
</dbReference>
<evidence type="ECO:0000256" key="4">
    <source>
        <dbReference type="SAM" id="SignalP"/>
    </source>
</evidence>
<dbReference type="Pfam" id="PF17287">
    <property type="entry name" value="POTRA_3"/>
    <property type="match status" value="1"/>
</dbReference>
<protein>
    <submittedName>
        <fullName evidence="8">ShlB/FhaC/HecB family hemolysin secretion/activation protein</fullName>
    </submittedName>
</protein>
<dbReference type="Pfam" id="PF03865">
    <property type="entry name" value="ShlB"/>
    <property type="match status" value="1"/>
</dbReference>
<comment type="caution">
    <text evidence="8">The sequence shown here is derived from an EMBL/GenBank/DDBJ whole genome shotgun (WGS) entry which is preliminary data.</text>
</comment>
<dbReference type="PANTHER" id="PTHR34597">
    <property type="entry name" value="SLR1661 PROTEIN"/>
    <property type="match status" value="1"/>
</dbReference>
<keyword evidence="1" id="KW-0472">Membrane</keyword>
<feature type="domain" description="Polypeptide-transport-associated ShlB-type" evidence="6">
    <location>
        <begin position="94"/>
        <end position="150"/>
    </location>
</feature>
<keyword evidence="4" id="KW-0732">Signal</keyword>
<keyword evidence="9" id="KW-1185">Reference proteome</keyword>
<name>A0ABU3PDG7_9BURK</name>
<evidence type="ECO:0000256" key="1">
    <source>
        <dbReference type="ARBA" id="ARBA00022452"/>
    </source>
</evidence>
<keyword evidence="1" id="KW-1134">Transmembrane beta strand</keyword>
<dbReference type="Pfam" id="PF08479">
    <property type="entry name" value="POTRA_2"/>
    <property type="match status" value="1"/>
</dbReference>
<feature type="chain" id="PRO_5045216106" evidence="4">
    <location>
        <begin position="24"/>
        <end position="567"/>
    </location>
</feature>
<organism evidence="8 9">
    <name type="scientific">Roseateles aquae</name>
    <dbReference type="NCBI Taxonomy" id="3077235"/>
    <lineage>
        <taxon>Bacteria</taxon>
        <taxon>Pseudomonadati</taxon>
        <taxon>Pseudomonadota</taxon>
        <taxon>Betaproteobacteria</taxon>
        <taxon>Burkholderiales</taxon>
        <taxon>Sphaerotilaceae</taxon>
        <taxon>Roseateles</taxon>
    </lineage>
</organism>
<dbReference type="PANTHER" id="PTHR34597:SF3">
    <property type="entry name" value="OUTER MEMBRANE TRANSPORTER CDIB"/>
    <property type="match status" value="1"/>
</dbReference>
<dbReference type="InterPro" id="IPR035251">
    <property type="entry name" value="ShlB_POTRA"/>
</dbReference>
<dbReference type="Gene3D" id="3.10.20.310">
    <property type="entry name" value="membrane protein fhac"/>
    <property type="match status" value="1"/>
</dbReference>
<dbReference type="RefSeq" id="WP_315651731.1">
    <property type="nucleotide sequence ID" value="NZ_JAVXZY010000006.1"/>
</dbReference>
<gene>
    <name evidence="8" type="ORF">RQP53_14965</name>
</gene>
<sequence>MLRCIGACLCVAFAMGLAGPAHAAQERRDTLEALERERLQLQRDELHRQEYAPGQLSSSRWRSPVAGESPCFRIDEIVLGADGLDQALLPRFAELLVDLDEFRKSCLGVQSLEALRANLQDRLHENGYLTSRIELPPQNLSAGRLQLKLHLGRVAGYRVVVNGGESGYVPANALGFASGDLLRRQDIEQTLENLGRLRSQAAQFQIEPGPELDTSVIAIQLAGGREWGINLGIDNAAAQEFGRYQYSLNGSLDNPLGRADQLSLNLSRTRRAPGGDAQQRSLLLSYSLPVGRHLLSANVSRTTHGRSIQGASTVFAEEGFDASVQLRWQWTAWRTANVRQNIWMGLVTRRARNFVEDTELLLQRRRSKSMEAGFNTSIRWGDAQLEFSGECAQGLRVSPDPDLDTPPPELPRVSRLQLSLLAPLRPPAWLGASAWGYQARAQVHHVEHPAYASDLATLGGRWTVRGISDTGLIAGRSVLSVQQELQLPWRALALQTQMQPFVALDLGGELKSVQADTPERRMAGAALGLRFAREHLNAEIVLARPLYNGGAAEAGGTQVYLNLFASY</sequence>
<dbReference type="InterPro" id="IPR051544">
    <property type="entry name" value="TPS_OM_transporter"/>
</dbReference>
<dbReference type="Proteomes" id="UP001246372">
    <property type="component" value="Unassembled WGS sequence"/>
</dbReference>
<evidence type="ECO:0000313" key="9">
    <source>
        <dbReference type="Proteomes" id="UP001246372"/>
    </source>
</evidence>
<dbReference type="PIRSF" id="PIRSF029745">
    <property type="entry name" value="FhaC"/>
    <property type="match status" value="1"/>
</dbReference>
<feature type="domain" description="Haemolysin activator HlyB C-terminal" evidence="5">
    <location>
        <begin position="214"/>
        <end position="531"/>
    </location>
</feature>
<evidence type="ECO:0000259" key="7">
    <source>
        <dbReference type="Pfam" id="PF17287"/>
    </source>
</evidence>
<evidence type="ECO:0000259" key="6">
    <source>
        <dbReference type="Pfam" id="PF08479"/>
    </source>
</evidence>
<dbReference type="Gene3D" id="2.40.160.50">
    <property type="entry name" value="membrane protein fhac: a member of the omp85/tpsb transporter family"/>
    <property type="match status" value="1"/>
</dbReference>
<evidence type="ECO:0000256" key="3">
    <source>
        <dbReference type="ARBA" id="ARBA00023237"/>
    </source>
</evidence>
<feature type="signal peptide" evidence="4">
    <location>
        <begin position="1"/>
        <end position="23"/>
    </location>
</feature>
<keyword evidence="2" id="KW-0812">Transmembrane</keyword>
<evidence type="ECO:0000313" key="8">
    <source>
        <dbReference type="EMBL" id="MDT9000573.1"/>
    </source>
</evidence>
<reference evidence="8" key="1">
    <citation type="submission" date="2023-09" db="EMBL/GenBank/DDBJ databases">
        <title>Paucibacter sp. APW11 Genome sequencing and assembly.</title>
        <authorList>
            <person name="Kim I."/>
        </authorList>
    </citation>
    <scope>NUCLEOTIDE SEQUENCE</scope>
    <source>
        <strain evidence="8">APW11</strain>
    </source>
</reference>
<evidence type="ECO:0000256" key="2">
    <source>
        <dbReference type="ARBA" id="ARBA00022692"/>
    </source>
</evidence>
<accession>A0ABU3PDG7</accession>
<keyword evidence="3" id="KW-0998">Cell outer membrane</keyword>